<dbReference type="InterPro" id="IPR003789">
    <property type="entry name" value="Asn/Gln_tRNA_amidoTrase-B-like"/>
</dbReference>
<dbReference type="InterPro" id="IPR017959">
    <property type="entry name" value="Asn/Gln-tRNA_amidoTrfase_suB/E"/>
</dbReference>
<dbReference type="InterPro" id="IPR004413">
    <property type="entry name" value="GatB"/>
</dbReference>
<dbReference type="GO" id="GO:0005524">
    <property type="term" value="F:ATP binding"/>
    <property type="evidence" value="ECO:0007669"/>
    <property type="project" value="UniProtKB-KW"/>
</dbReference>
<dbReference type="GO" id="GO:0005739">
    <property type="term" value="C:mitochondrion"/>
    <property type="evidence" value="ECO:0007669"/>
    <property type="project" value="UniProtKB-SubCell"/>
</dbReference>
<dbReference type="InterPro" id="IPR018027">
    <property type="entry name" value="Asn/Gln_amidotransferase"/>
</dbReference>
<evidence type="ECO:0000313" key="11">
    <source>
        <dbReference type="Proteomes" id="UP001174909"/>
    </source>
</evidence>
<comment type="subcellular location">
    <subcellularLocation>
        <location evidence="8">Mitochondrion</location>
    </subcellularLocation>
</comment>
<comment type="subunit">
    <text evidence="8">Subunit of the heterotrimeric GatCAB amidotransferase (AdT) complex, composed of A, B and C subunits.</text>
</comment>
<keyword evidence="8" id="KW-0496">Mitochondrion</keyword>
<keyword evidence="11" id="KW-1185">Reference proteome</keyword>
<dbReference type="HAMAP" id="MF_00121">
    <property type="entry name" value="GatB"/>
    <property type="match status" value="1"/>
</dbReference>
<dbReference type="Pfam" id="PF02637">
    <property type="entry name" value="GatB_Yqey"/>
    <property type="match status" value="1"/>
</dbReference>
<evidence type="ECO:0000256" key="1">
    <source>
        <dbReference type="ARBA" id="ARBA00005306"/>
    </source>
</evidence>
<dbReference type="GO" id="GO:0070681">
    <property type="term" value="P:glutaminyl-tRNAGln biosynthesis via transamidation"/>
    <property type="evidence" value="ECO:0007669"/>
    <property type="project" value="UniProtKB-UniRule"/>
</dbReference>
<evidence type="ECO:0000256" key="3">
    <source>
        <dbReference type="ARBA" id="ARBA00022741"/>
    </source>
</evidence>
<dbReference type="InterPro" id="IPR014746">
    <property type="entry name" value="Gln_synth/guanido_kin_cat_dom"/>
</dbReference>
<name>A0AA35WVH2_GEOBA</name>
<dbReference type="InterPro" id="IPR023168">
    <property type="entry name" value="GatB_Yqey_C_2"/>
</dbReference>
<dbReference type="AlphaFoldDB" id="A0AA35WVH2"/>
<evidence type="ECO:0000256" key="7">
    <source>
        <dbReference type="ARBA" id="ARBA00047913"/>
    </source>
</evidence>
<dbReference type="EC" id="6.3.5.-" evidence="8"/>
<dbReference type="InterPro" id="IPR017958">
    <property type="entry name" value="Gln-tRNA_amidoTrfase_suB_CS"/>
</dbReference>
<organism evidence="10 11">
    <name type="scientific">Geodia barretti</name>
    <name type="common">Barrett's horny sponge</name>
    <dbReference type="NCBI Taxonomy" id="519541"/>
    <lineage>
        <taxon>Eukaryota</taxon>
        <taxon>Metazoa</taxon>
        <taxon>Porifera</taxon>
        <taxon>Demospongiae</taxon>
        <taxon>Heteroscleromorpha</taxon>
        <taxon>Tetractinellida</taxon>
        <taxon>Astrophorina</taxon>
        <taxon>Geodiidae</taxon>
        <taxon>Geodia</taxon>
    </lineage>
</organism>
<dbReference type="EMBL" id="CASHTH010002793">
    <property type="protein sequence ID" value="CAI8035333.1"/>
    <property type="molecule type" value="Genomic_DNA"/>
</dbReference>
<dbReference type="PANTHER" id="PTHR11659:SF0">
    <property type="entry name" value="GLUTAMYL-TRNA(GLN) AMIDOTRANSFERASE SUBUNIT B, MITOCHONDRIAL"/>
    <property type="match status" value="1"/>
</dbReference>
<dbReference type="Gene3D" id="1.10.10.410">
    <property type="match status" value="1"/>
</dbReference>
<comment type="catalytic activity">
    <reaction evidence="7 8">
        <text>L-glutamyl-tRNA(Gln) + L-glutamine + ATP + H2O = L-glutaminyl-tRNA(Gln) + L-glutamate + ADP + phosphate + H(+)</text>
        <dbReference type="Rhea" id="RHEA:17521"/>
        <dbReference type="Rhea" id="RHEA-COMP:9681"/>
        <dbReference type="Rhea" id="RHEA-COMP:9684"/>
        <dbReference type="ChEBI" id="CHEBI:15377"/>
        <dbReference type="ChEBI" id="CHEBI:15378"/>
        <dbReference type="ChEBI" id="CHEBI:29985"/>
        <dbReference type="ChEBI" id="CHEBI:30616"/>
        <dbReference type="ChEBI" id="CHEBI:43474"/>
        <dbReference type="ChEBI" id="CHEBI:58359"/>
        <dbReference type="ChEBI" id="CHEBI:78520"/>
        <dbReference type="ChEBI" id="CHEBI:78521"/>
        <dbReference type="ChEBI" id="CHEBI:456216"/>
    </reaction>
</comment>
<dbReference type="SUPFAM" id="SSF55931">
    <property type="entry name" value="Glutamine synthetase/guanido kinase"/>
    <property type="match status" value="1"/>
</dbReference>
<gene>
    <name evidence="10" type="ORF">GBAR_LOCUS19844</name>
</gene>
<dbReference type="PANTHER" id="PTHR11659">
    <property type="entry name" value="GLUTAMYL-TRNA GLN AMIDOTRANSFERASE SUBUNIT B MITOCHONDRIAL AND PROKARYOTIC PET112-RELATED"/>
    <property type="match status" value="1"/>
</dbReference>
<keyword evidence="4 8" id="KW-0067">ATP-binding</keyword>
<evidence type="ECO:0000256" key="4">
    <source>
        <dbReference type="ARBA" id="ARBA00022840"/>
    </source>
</evidence>
<comment type="similarity">
    <text evidence="1 8">Belongs to the GatB/GatE family. GatB subfamily.</text>
</comment>
<evidence type="ECO:0000256" key="5">
    <source>
        <dbReference type="ARBA" id="ARBA00022917"/>
    </source>
</evidence>
<evidence type="ECO:0000256" key="6">
    <source>
        <dbReference type="ARBA" id="ARBA00047380"/>
    </source>
</evidence>
<feature type="domain" description="Asn/Gln amidotransferase" evidence="9">
    <location>
        <begin position="339"/>
        <end position="494"/>
    </location>
</feature>
<dbReference type="SMART" id="SM00845">
    <property type="entry name" value="GatB_Yqey"/>
    <property type="match status" value="1"/>
</dbReference>
<evidence type="ECO:0000256" key="8">
    <source>
        <dbReference type="HAMAP-Rule" id="MF_03147"/>
    </source>
</evidence>
<comment type="function">
    <text evidence="8">Allows the formation of correctly charged Gln-tRNA(Gln) through the transamidation of misacylated Glu-tRNA(Gln) in the mitochondria. The reaction takes place in the presence of glutamine and ATP through an activated gamma-phospho-Glu-tRNA(Gln).</text>
</comment>
<proteinExistence type="inferred from homology"/>
<dbReference type="SUPFAM" id="SSF89095">
    <property type="entry name" value="GatB/YqeY motif"/>
    <property type="match status" value="1"/>
</dbReference>
<dbReference type="FunFam" id="1.10.10.410:FF:000001">
    <property type="entry name" value="Aspartyl/glutamyl-tRNA(Asn/Gln) amidotransferase subunit B"/>
    <property type="match status" value="1"/>
</dbReference>
<dbReference type="NCBIfam" id="NF004014">
    <property type="entry name" value="PRK05477.1-4"/>
    <property type="match status" value="1"/>
</dbReference>
<reference evidence="10" key="1">
    <citation type="submission" date="2023-03" db="EMBL/GenBank/DDBJ databases">
        <authorList>
            <person name="Steffen K."/>
            <person name="Cardenas P."/>
        </authorList>
    </citation>
    <scope>NUCLEOTIDE SEQUENCE</scope>
</reference>
<keyword evidence="2 8" id="KW-0436">Ligase</keyword>
<dbReference type="InterPro" id="IPR006075">
    <property type="entry name" value="Asn/Gln-tRNA_Trfase_suB/E_cat"/>
</dbReference>
<dbReference type="GO" id="GO:0030956">
    <property type="term" value="C:glutamyl-tRNA(Gln) amidotransferase complex"/>
    <property type="evidence" value="ECO:0007669"/>
    <property type="project" value="UniProtKB-UniRule"/>
</dbReference>
<protein>
    <recommendedName>
        <fullName evidence="8">Glutamyl-tRNA(Gln) amidotransferase subunit B, mitochondrial</fullName>
        <shortName evidence="8">Glu-AdT subunit B</shortName>
        <ecNumber evidence="8">6.3.5.-</ecNumber>
    </recommendedName>
</protein>
<evidence type="ECO:0000313" key="10">
    <source>
        <dbReference type="EMBL" id="CAI8035333.1"/>
    </source>
</evidence>
<dbReference type="NCBIfam" id="TIGR00133">
    <property type="entry name" value="gatB"/>
    <property type="match status" value="1"/>
</dbReference>
<dbReference type="Pfam" id="PF02934">
    <property type="entry name" value="GatB_N"/>
    <property type="match status" value="1"/>
</dbReference>
<accession>A0AA35WVH2</accession>
<dbReference type="GO" id="GO:0032543">
    <property type="term" value="P:mitochondrial translation"/>
    <property type="evidence" value="ECO:0007669"/>
    <property type="project" value="UniProtKB-UniRule"/>
</dbReference>
<sequence>MQYETVIGLEVHVQLHTRSKMFCGCPADYQAAEPNTRTCPVCLGLPGALPVINRRAVEYTVLTGLALNCRIPEFTKFDRKNYPYPDLMKGYQISQYDLPLALDGFLEIDGDTQLGLGRRRIGVERVHLEEDVAKLQHFPQGSYDDRGEGYSLVDVNRSGVPLMEVVSKPDMRSAEEARQYLTLLHSIVQYLGVSTGNMQDGNFRCDANVSIRPVGSQILGTRTEVKNMNSFRAVYQALEYEVVRQREVIEDGGAVVQETRGWIEEREVTVSQRSKEYAHDYRYFPEPDLPPLRIGPERVAELAAELPEFAPQRSARFQADLALSGYDADLLAGSRSMANYFETTLTLRDADAADRAATAKEVANWMLGDLARLLNQDHREIDASPVTPQRLADLLALVADGTLSTSLAKTVLEEMYATGGEPADIVREQGLGQISDTGAIEAAVAEAIAANPKAVADYISGKDTAARFLMGQVMRLTKGQAQPELALRLVQEGLELQKTRGSLEP</sequence>
<comment type="catalytic activity">
    <reaction evidence="6">
        <text>L-aspartyl-tRNA(Asn) + L-glutamine + ATP + H2O = L-asparaginyl-tRNA(Asn) + L-glutamate + ADP + phosphate + 2 H(+)</text>
        <dbReference type="Rhea" id="RHEA:14513"/>
        <dbReference type="Rhea" id="RHEA-COMP:9674"/>
        <dbReference type="Rhea" id="RHEA-COMP:9677"/>
        <dbReference type="ChEBI" id="CHEBI:15377"/>
        <dbReference type="ChEBI" id="CHEBI:15378"/>
        <dbReference type="ChEBI" id="CHEBI:29985"/>
        <dbReference type="ChEBI" id="CHEBI:30616"/>
        <dbReference type="ChEBI" id="CHEBI:43474"/>
        <dbReference type="ChEBI" id="CHEBI:58359"/>
        <dbReference type="ChEBI" id="CHEBI:78515"/>
        <dbReference type="ChEBI" id="CHEBI:78516"/>
        <dbReference type="ChEBI" id="CHEBI:456216"/>
    </reaction>
</comment>
<dbReference type="NCBIfam" id="NF004012">
    <property type="entry name" value="PRK05477.1-2"/>
    <property type="match status" value="1"/>
</dbReference>
<keyword evidence="3 8" id="KW-0547">Nucleotide-binding</keyword>
<evidence type="ECO:0000259" key="9">
    <source>
        <dbReference type="SMART" id="SM00845"/>
    </source>
</evidence>
<dbReference type="GO" id="GO:0050567">
    <property type="term" value="F:glutaminyl-tRNA synthase (glutamine-hydrolyzing) activity"/>
    <property type="evidence" value="ECO:0007669"/>
    <property type="project" value="UniProtKB-UniRule"/>
</dbReference>
<comment type="caution">
    <text evidence="10">The sequence shown here is derived from an EMBL/GenBank/DDBJ whole genome shotgun (WGS) entry which is preliminary data.</text>
</comment>
<dbReference type="Proteomes" id="UP001174909">
    <property type="component" value="Unassembled WGS sequence"/>
</dbReference>
<dbReference type="PROSITE" id="PS01234">
    <property type="entry name" value="GATB"/>
    <property type="match status" value="1"/>
</dbReference>
<evidence type="ECO:0000256" key="2">
    <source>
        <dbReference type="ARBA" id="ARBA00022598"/>
    </source>
</evidence>
<keyword evidence="5 8" id="KW-0648">Protein biosynthesis</keyword>